<dbReference type="OrthoDB" id="5330253at2759"/>
<accession>A0A4Q1BU81</accession>
<feature type="compositionally biased region" description="Basic and acidic residues" evidence="1">
    <location>
        <begin position="199"/>
        <end position="211"/>
    </location>
</feature>
<proteinExistence type="predicted"/>
<dbReference type="AlphaFoldDB" id="A0A4Q1BU81"/>
<feature type="compositionally biased region" description="Low complexity" evidence="1">
    <location>
        <begin position="804"/>
        <end position="827"/>
    </location>
</feature>
<name>A0A4Q1BU81_TREME</name>
<feature type="compositionally biased region" description="Pro residues" evidence="1">
    <location>
        <begin position="94"/>
        <end position="104"/>
    </location>
</feature>
<evidence type="ECO:0000313" key="2">
    <source>
        <dbReference type="EMBL" id="RXK41663.1"/>
    </source>
</evidence>
<feature type="compositionally biased region" description="Low complexity" evidence="1">
    <location>
        <begin position="364"/>
        <end position="373"/>
    </location>
</feature>
<feature type="compositionally biased region" description="Low complexity" evidence="1">
    <location>
        <begin position="24"/>
        <end position="36"/>
    </location>
</feature>
<dbReference type="InterPro" id="IPR018809">
    <property type="entry name" value="DUF2406"/>
</dbReference>
<comment type="caution">
    <text evidence="2">The sequence shown here is derived from an EMBL/GenBank/DDBJ whole genome shotgun (WGS) entry which is preliminary data.</text>
</comment>
<evidence type="ECO:0000256" key="1">
    <source>
        <dbReference type="SAM" id="MobiDB-lite"/>
    </source>
</evidence>
<feature type="region of interest" description="Disordered" evidence="1">
    <location>
        <begin position="193"/>
        <end position="214"/>
    </location>
</feature>
<feature type="region of interest" description="Disordered" evidence="1">
    <location>
        <begin position="722"/>
        <end position="917"/>
    </location>
</feature>
<gene>
    <name evidence="2" type="ORF">M231_01163</name>
</gene>
<reference evidence="2 3" key="1">
    <citation type="submission" date="2016-06" db="EMBL/GenBank/DDBJ databases">
        <title>Evolution of pathogenesis and genome organization in the Tremellales.</title>
        <authorList>
            <person name="Cuomo C."/>
            <person name="Litvintseva A."/>
            <person name="Heitman J."/>
            <person name="Chen Y."/>
            <person name="Sun S."/>
            <person name="Springer D."/>
            <person name="Dromer F."/>
            <person name="Young S."/>
            <person name="Zeng Q."/>
            <person name="Chapman S."/>
            <person name="Gujja S."/>
            <person name="Saif S."/>
            <person name="Birren B."/>
        </authorList>
    </citation>
    <scope>NUCLEOTIDE SEQUENCE [LARGE SCALE GENOMIC DNA]</scope>
    <source>
        <strain evidence="2 3">ATCC 28783</strain>
    </source>
</reference>
<dbReference type="Proteomes" id="UP000289152">
    <property type="component" value="Unassembled WGS sequence"/>
</dbReference>
<feature type="compositionally biased region" description="Basic and acidic residues" evidence="1">
    <location>
        <begin position="890"/>
        <end position="909"/>
    </location>
</feature>
<organism evidence="2 3">
    <name type="scientific">Tremella mesenterica</name>
    <name type="common">Jelly fungus</name>
    <dbReference type="NCBI Taxonomy" id="5217"/>
    <lineage>
        <taxon>Eukaryota</taxon>
        <taxon>Fungi</taxon>
        <taxon>Dikarya</taxon>
        <taxon>Basidiomycota</taxon>
        <taxon>Agaricomycotina</taxon>
        <taxon>Tremellomycetes</taxon>
        <taxon>Tremellales</taxon>
        <taxon>Tremellaceae</taxon>
        <taxon>Tremella</taxon>
    </lineage>
</organism>
<feature type="compositionally biased region" description="Low complexity" evidence="1">
    <location>
        <begin position="529"/>
        <end position="542"/>
    </location>
</feature>
<dbReference type="Pfam" id="PF10295">
    <property type="entry name" value="DUF2406"/>
    <property type="match status" value="1"/>
</dbReference>
<feature type="compositionally biased region" description="Basic and acidic residues" evidence="1">
    <location>
        <begin position="62"/>
        <end position="71"/>
    </location>
</feature>
<dbReference type="InParanoid" id="A0A4Q1BU81"/>
<feature type="compositionally biased region" description="Low complexity" evidence="1">
    <location>
        <begin position="290"/>
        <end position="314"/>
    </location>
</feature>
<feature type="compositionally biased region" description="Polar residues" evidence="1">
    <location>
        <begin position="673"/>
        <end position="697"/>
    </location>
</feature>
<feature type="compositionally biased region" description="Low complexity" evidence="1">
    <location>
        <begin position="556"/>
        <end position="574"/>
    </location>
</feature>
<feature type="compositionally biased region" description="Polar residues" evidence="1">
    <location>
        <begin position="749"/>
        <end position="784"/>
    </location>
</feature>
<feature type="compositionally biased region" description="Basic and acidic residues" evidence="1">
    <location>
        <begin position="374"/>
        <end position="488"/>
    </location>
</feature>
<keyword evidence="3" id="KW-1185">Reference proteome</keyword>
<sequence>MTSVETPPMDALGLPNPAFRRGSRTGSSSNRSSMTSADIASLNSEELWALEMPDQSNPTRQAGERPLDTVRRLSRQMEQTPIQPGLPVDVLWPAAPPELNPPPHRSQSVNNIPGLNHQKTKRGSSWRNRETKDAQSQPTSPVAGKLIAQSVTDLPLPKTKSNPALVRPPSAYYSRDFITTLGPREGGYAIAAQMALPPSDERRRSLNERRGPIAKSASARWSLDGGEHYIGKPYATASAATTVSQFTATPESSPPHDDRIYHLPEGASPHVPPMPSIPMAQLVPTISPGLSTSSPRLSDVSPSSSAPVVPSPLSKQTHTVDAPPVAPIIPSPLVPEISTPTLSPKKSKKELAKEAKAAEKAAERAAAAKVIQQRAERDEEAQQKKQVAKEAEIKAKADAKRKEKEDKARRKADLERRKVEEQRLREEEQKKKLEEQKQKAEEVKRKAEELRKKAAEAREREEKLRIQKGKEREHKLREQRAKEAEQVKQARAAEGTLQPKQTSPNGHSERASIFKLPNLSNLSVPFGKSSLSSSSSPPSQSQAFPVDPSARQTAVPVSPSRQLRLSLPLNRLALTRPSPESNKSQLLRPPGTDMERRRSIFGTIKHKLGSKHQDLSIPPPVPPKPSASSQDIPTLPVTPPMDRLSFDTIYPSSTSLGASSSSAIINETVANRTENGQSHNRPVSEIFQNPSSISVNPNLPPALREAVKTTSTTIVIPSRLDSVSLSETTPKSPSPRRASFPLSTPPKLLTQTRSHDSPSTSIPNAALPSSPTRATSQSATSKSSLRGPRPMPSSRSNLHPSPPSSTSSHLPLSSSLPTLQPLPLAQSDFLRQGQDVVTPSTSTDSGPLSQMYSNGMVSSPFTSDDNSSVSEEKPMAVVLKEGTPPGLQEVPRREESGESKTSKESDETVRPGGVKVS</sequence>
<feature type="compositionally biased region" description="Pro residues" evidence="1">
    <location>
        <begin position="324"/>
        <end position="333"/>
    </location>
</feature>
<dbReference type="EMBL" id="SDIL01000007">
    <property type="protein sequence ID" value="RXK41663.1"/>
    <property type="molecule type" value="Genomic_DNA"/>
</dbReference>
<evidence type="ECO:0000313" key="3">
    <source>
        <dbReference type="Proteomes" id="UP000289152"/>
    </source>
</evidence>
<protein>
    <submittedName>
        <fullName evidence="2">Uncharacterized protein</fullName>
    </submittedName>
</protein>
<feature type="compositionally biased region" description="Polar residues" evidence="1">
    <location>
        <begin position="722"/>
        <end position="731"/>
    </location>
</feature>
<feature type="compositionally biased region" description="Basic and acidic residues" evidence="1">
    <location>
        <begin position="349"/>
        <end position="363"/>
    </location>
</feature>
<feature type="compositionally biased region" description="Polar residues" evidence="1">
    <location>
        <begin position="835"/>
        <end position="869"/>
    </location>
</feature>
<feature type="region of interest" description="Disordered" evidence="1">
    <location>
        <begin position="1"/>
        <end position="144"/>
    </location>
</feature>
<dbReference type="VEuPathDB" id="FungiDB:TREMEDRAFT_56248"/>
<dbReference type="STRING" id="5217.A0A4Q1BU81"/>
<feature type="region of interest" description="Disordered" evidence="1">
    <location>
        <begin position="284"/>
        <end position="634"/>
    </location>
</feature>
<feature type="region of interest" description="Disordered" evidence="1">
    <location>
        <begin position="673"/>
        <end position="698"/>
    </location>
</feature>